<evidence type="ECO:0000313" key="3">
    <source>
        <dbReference type="Proteomes" id="UP000078550"/>
    </source>
</evidence>
<evidence type="ECO:0000313" key="4">
    <source>
        <dbReference type="Proteomes" id="UP000078555"/>
    </source>
</evidence>
<organism evidence="2 3">
    <name type="scientific">Plasmodium ovale wallikeri</name>
    <dbReference type="NCBI Taxonomy" id="864142"/>
    <lineage>
        <taxon>Eukaryota</taxon>
        <taxon>Sar</taxon>
        <taxon>Alveolata</taxon>
        <taxon>Apicomplexa</taxon>
        <taxon>Aconoidasida</taxon>
        <taxon>Haemosporida</taxon>
        <taxon>Plasmodiidae</taxon>
        <taxon>Plasmodium</taxon>
        <taxon>Plasmodium (Plasmodium)</taxon>
    </lineage>
</organism>
<dbReference type="Proteomes" id="UP000078550">
    <property type="component" value="Unassembled WGS sequence"/>
</dbReference>
<dbReference type="EMBL" id="FLRD01000057">
    <property type="protein sequence ID" value="SBT33487.1"/>
    <property type="molecule type" value="Genomic_DNA"/>
</dbReference>
<name>A0A1A8YQK9_PLAOA</name>
<reference evidence="3 4" key="2">
    <citation type="submission" date="2016-05" db="EMBL/GenBank/DDBJ databases">
        <authorList>
            <person name="Naeem Raeece"/>
        </authorList>
    </citation>
    <scope>NUCLEOTIDE SEQUENCE [LARGE SCALE GENOMIC DNA]</scope>
</reference>
<dbReference type="Proteomes" id="UP000078555">
    <property type="component" value="Unassembled WGS sequence"/>
</dbReference>
<dbReference type="EMBL" id="FLRE01000068">
    <property type="protein sequence ID" value="SBT33912.1"/>
    <property type="molecule type" value="Genomic_DNA"/>
</dbReference>
<proteinExistence type="predicted"/>
<evidence type="ECO:0000313" key="2">
    <source>
        <dbReference type="EMBL" id="SBT33912.1"/>
    </source>
</evidence>
<gene>
    <name evidence="1" type="ORF">POVWA1_017330</name>
    <name evidence="2" type="ORF">POVWA2_017220</name>
</gene>
<reference evidence="2" key="1">
    <citation type="submission" date="2016-05" db="EMBL/GenBank/DDBJ databases">
        <authorList>
            <person name="Lavstsen T."/>
            <person name="Jespersen J.S."/>
        </authorList>
    </citation>
    <scope>NUCLEOTIDE SEQUENCE [LARGE SCALE GENOMIC DNA]</scope>
</reference>
<accession>A0A1A8YQK9</accession>
<sequence>MQDAANTSLHTPMAAHFTHFPASPPHGIVKAEKSINFQLGGGTTQERSGHVANHLFYYLKIVRGGKRERYDTVEMERRHEQRLRSA</sequence>
<keyword evidence="4" id="KW-1185">Reference proteome</keyword>
<evidence type="ECO:0000313" key="1">
    <source>
        <dbReference type="EMBL" id="SBT33487.1"/>
    </source>
</evidence>
<dbReference type="AlphaFoldDB" id="A0A1A8YQK9"/>
<protein>
    <submittedName>
        <fullName evidence="2">Uncharacterized protein</fullName>
    </submittedName>
</protein>